<dbReference type="RefSeq" id="WP_107728646.1">
    <property type="nucleotide sequence ID" value="NZ_PZZP01000005.1"/>
</dbReference>
<comment type="caution">
    <text evidence="1">The sequence shown here is derived from an EMBL/GenBank/DDBJ whole genome shotgun (WGS) entry which is preliminary data.</text>
</comment>
<keyword evidence="2" id="KW-1185">Reference proteome</keyword>
<dbReference type="Proteomes" id="UP000241639">
    <property type="component" value="Unassembled WGS sequence"/>
</dbReference>
<reference evidence="1 2" key="1">
    <citation type="submission" date="2018-04" db="EMBL/GenBank/DDBJ databases">
        <title>Genomic Encyclopedia of Archaeal and Bacterial Type Strains, Phase II (KMG-II): from individual species to whole genera.</title>
        <authorList>
            <person name="Goeker M."/>
        </authorList>
    </citation>
    <scope>NUCLEOTIDE SEQUENCE [LARGE SCALE GENOMIC DNA]</scope>
    <source>
        <strain evidence="1 2">DSM 45169</strain>
    </source>
</reference>
<evidence type="ECO:0000313" key="2">
    <source>
        <dbReference type="Proteomes" id="UP000241639"/>
    </source>
</evidence>
<name>A0A2T4YZS1_9BACL</name>
<protein>
    <submittedName>
        <fullName evidence="1">Uncharacterized protein</fullName>
    </submittedName>
</protein>
<gene>
    <name evidence="1" type="ORF">C8J48_3689</name>
</gene>
<dbReference type="AlphaFoldDB" id="A0A2T4YZS1"/>
<evidence type="ECO:0000313" key="1">
    <source>
        <dbReference type="EMBL" id="PTM52696.1"/>
    </source>
</evidence>
<proteinExistence type="predicted"/>
<sequence length="111" mass="13332">MKGHWSNLFARREQQSAQTQPIKLLHNEAEDRFYELKEGQNKKEIDPKKLDQLQLSTAIIHKQNRIEETLQDWYKNPVAIQLDVLENLLKYRIILYEEYQRLLDLRKGGRA</sequence>
<organism evidence="1 2">
    <name type="scientific">Desmospora activa DSM 45169</name>
    <dbReference type="NCBI Taxonomy" id="1121389"/>
    <lineage>
        <taxon>Bacteria</taxon>
        <taxon>Bacillati</taxon>
        <taxon>Bacillota</taxon>
        <taxon>Bacilli</taxon>
        <taxon>Bacillales</taxon>
        <taxon>Thermoactinomycetaceae</taxon>
        <taxon>Desmospora</taxon>
    </lineage>
</organism>
<accession>A0A2T4YZS1</accession>
<dbReference type="EMBL" id="PZZP01000005">
    <property type="protein sequence ID" value="PTM52696.1"/>
    <property type="molecule type" value="Genomic_DNA"/>
</dbReference>